<dbReference type="PANTHER" id="PTHR35340">
    <property type="entry name" value="PQQ ENZYME REPEAT PROTEIN-RELATED"/>
    <property type="match status" value="1"/>
</dbReference>
<name>A0ABQ0L5E0_MYCCL</name>
<dbReference type="Proteomes" id="UP000815677">
    <property type="component" value="Unassembled WGS sequence"/>
</dbReference>
<dbReference type="InterPro" id="IPR053143">
    <property type="entry name" value="Arylsulfate_ST"/>
</dbReference>
<sequence>MHTQEMLYAAVIGPNNASLWNGAKTSTVLVNNTLATGKFVEFDEERKTMRVVKRFAASPNPGPSLAEGSTERYGPHAVVGYGRTPWLTVHDLRTQEMFYAAVIGPNNASLWNGGITNYRVYQTTLDEFVGRPNTKPAVALKKSGRGETSVYISWNGATQVAQYAVLTGSDAKHVHTTVGVQRKTGFETMLACRGCGKYIRVAALGKDEKVIGKSGVYRTSDGRLV</sequence>
<dbReference type="EMBL" id="DF842439">
    <property type="protein sequence ID" value="GAT46388.1"/>
    <property type="molecule type" value="Genomic_DNA"/>
</dbReference>
<keyword evidence="2" id="KW-1185">Reference proteome</keyword>
<reference evidence="1" key="1">
    <citation type="submission" date="2014-09" db="EMBL/GenBank/DDBJ databases">
        <title>Genome sequence of the luminous mushroom Mycena chlorophos for searching fungal bioluminescence genes.</title>
        <authorList>
            <person name="Tanaka Y."/>
            <person name="Kasuga D."/>
            <person name="Oba Y."/>
            <person name="Hase S."/>
            <person name="Sato K."/>
            <person name="Oba Y."/>
            <person name="Sakakibara Y."/>
        </authorList>
    </citation>
    <scope>NUCLEOTIDE SEQUENCE</scope>
</reference>
<accession>A0ABQ0L5E0</accession>
<organism evidence="1 2">
    <name type="scientific">Mycena chlorophos</name>
    <name type="common">Agaric fungus</name>
    <name type="synonym">Agaricus chlorophos</name>
    <dbReference type="NCBI Taxonomy" id="658473"/>
    <lineage>
        <taxon>Eukaryota</taxon>
        <taxon>Fungi</taxon>
        <taxon>Dikarya</taxon>
        <taxon>Basidiomycota</taxon>
        <taxon>Agaricomycotina</taxon>
        <taxon>Agaricomycetes</taxon>
        <taxon>Agaricomycetidae</taxon>
        <taxon>Agaricales</taxon>
        <taxon>Marasmiineae</taxon>
        <taxon>Mycenaceae</taxon>
        <taxon>Mycena</taxon>
    </lineage>
</organism>
<proteinExistence type="predicted"/>
<dbReference type="PANTHER" id="PTHR35340:SF5">
    <property type="entry name" value="ASST-DOMAIN-CONTAINING PROTEIN"/>
    <property type="match status" value="1"/>
</dbReference>
<gene>
    <name evidence="1" type="ORF">MCHLO_03920</name>
</gene>
<evidence type="ECO:0000313" key="1">
    <source>
        <dbReference type="EMBL" id="GAT46388.1"/>
    </source>
</evidence>
<protein>
    <submittedName>
        <fullName evidence="1">Uncharacterized protein</fullName>
    </submittedName>
</protein>
<evidence type="ECO:0000313" key="2">
    <source>
        <dbReference type="Proteomes" id="UP000815677"/>
    </source>
</evidence>